<dbReference type="SUPFAM" id="SSF53927">
    <property type="entry name" value="Cytidine deaminase-like"/>
    <property type="match status" value="1"/>
</dbReference>
<evidence type="ECO:0000256" key="4">
    <source>
        <dbReference type="ARBA" id="ARBA00022619"/>
    </source>
</evidence>
<dbReference type="InterPro" id="IPR004794">
    <property type="entry name" value="Eubact_RibD"/>
</dbReference>
<evidence type="ECO:0000313" key="10">
    <source>
        <dbReference type="Proteomes" id="UP000075260"/>
    </source>
</evidence>
<comment type="cofactor">
    <cofactor evidence="1">
        <name>Zn(2+)</name>
        <dbReference type="ChEBI" id="CHEBI:29105"/>
    </cofactor>
</comment>
<evidence type="ECO:0000259" key="8">
    <source>
        <dbReference type="PROSITE" id="PS51747"/>
    </source>
</evidence>
<dbReference type="AlphaFoldDB" id="A0A150QBB7"/>
<evidence type="ECO:0000256" key="3">
    <source>
        <dbReference type="ARBA" id="ARBA00012766"/>
    </source>
</evidence>
<dbReference type="NCBIfam" id="TIGR00326">
    <property type="entry name" value="eubact_ribD"/>
    <property type="match status" value="1"/>
</dbReference>
<dbReference type="GO" id="GO:0009231">
    <property type="term" value="P:riboflavin biosynthetic process"/>
    <property type="evidence" value="ECO:0007669"/>
    <property type="project" value="UniProtKB-UniPathway"/>
</dbReference>
<evidence type="ECO:0000256" key="2">
    <source>
        <dbReference type="ARBA" id="ARBA00004882"/>
    </source>
</evidence>
<dbReference type="PROSITE" id="PS00903">
    <property type="entry name" value="CYT_DCMP_DEAMINASES_1"/>
    <property type="match status" value="1"/>
</dbReference>
<dbReference type="Gene3D" id="3.40.140.10">
    <property type="entry name" value="Cytidine Deaminase, domain 2"/>
    <property type="match status" value="1"/>
</dbReference>
<dbReference type="InterPro" id="IPR002125">
    <property type="entry name" value="CMP_dCMP_dom"/>
</dbReference>
<sequence length="158" mass="16947">MNDVDLRWMERCLELAALAAGHTAPNPMVGSVIVRDDVLLAEGFHERAGLAHAEVDALRKLAGRAEGATLYVNLEPCCHHGRTPPCTDALLRSGVRRVVIGMVDPNPLVSGRGVALLESAGIDVVIGVREPACRELNRVYIATMAERSALVERVTSTS</sequence>
<keyword evidence="5" id="KW-0479">Metal-binding</keyword>
<gene>
    <name evidence="9" type="ORF">BE15_02965</name>
</gene>
<evidence type="ECO:0000313" key="9">
    <source>
        <dbReference type="EMBL" id="KYF65284.1"/>
    </source>
</evidence>
<keyword evidence="6" id="KW-0378">Hydrolase</keyword>
<dbReference type="InterPro" id="IPR016193">
    <property type="entry name" value="Cytidine_deaminase-like"/>
</dbReference>
<dbReference type="GO" id="GO:0008835">
    <property type="term" value="F:diaminohydroxyphosphoribosylaminopyrimidine deaminase activity"/>
    <property type="evidence" value="ECO:0007669"/>
    <property type="project" value="UniProtKB-EC"/>
</dbReference>
<proteinExistence type="predicted"/>
<name>A0A150QBB7_SORCE</name>
<dbReference type="UniPathway" id="UPA00275">
    <property type="reaction ID" value="UER00401"/>
</dbReference>
<accession>A0A150QBB7</accession>
<dbReference type="EC" id="3.5.4.26" evidence="3"/>
<dbReference type="Pfam" id="PF00383">
    <property type="entry name" value="dCMP_cyt_deam_1"/>
    <property type="match status" value="1"/>
</dbReference>
<comment type="pathway">
    <text evidence="2">Cofactor biosynthesis; riboflavin biosynthesis; 5-amino-6-(D-ribitylamino)uracil from GTP: step 2/4.</text>
</comment>
<dbReference type="InterPro" id="IPR016192">
    <property type="entry name" value="APOBEC/CMP_deaminase_Zn-bd"/>
</dbReference>
<feature type="domain" description="CMP/dCMP-type deaminase" evidence="8">
    <location>
        <begin position="3"/>
        <end position="116"/>
    </location>
</feature>
<dbReference type="PROSITE" id="PS51747">
    <property type="entry name" value="CYT_DCMP_DEAMINASES_2"/>
    <property type="match status" value="1"/>
</dbReference>
<reference evidence="9 10" key="1">
    <citation type="submission" date="2014-02" db="EMBL/GenBank/DDBJ databases">
        <title>The small core and large imbalanced accessory genome model reveals a collaborative survival strategy of Sorangium cellulosum strains in nature.</title>
        <authorList>
            <person name="Han K."/>
            <person name="Peng R."/>
            <person name="Blom J."/>
            <person name="Li Y.-Z."/>
        </authorList>
    </citation>
    <scope>NUCLEOTIDE SEQUENCE [LARGE SCALE GENOMIC DNA]</scope>
    <source>
        <strain evidence="9 10">So0008-312</strain>
    </source>
</reference>
<comment type="caution">
    <text evidence="9">The sequence shown here is derived from an EMBL/GenBank/DDBJ whole genome shotgun (WGS) entry which is preliminary data.</text>
</comment>
<evidence type="ECO:0000256" key="1">
    <source>
        <dbReference type="ARBA" id="ARBA00001947"/>
    </source>
</evidence>
<protein>
    <recommendedName>
        <fullName evidence="3">diaminohydroxyphosphoribosylaminopyrimidine deaminase</fullName>
        <ecNumber evidence="3">3.5.4.26</ecNumber>
    </recommendedName>
</protein>
<evidence type="ECO:0000256" key="5">
    <source>
        <dbReference type="ARBA" id="ARBA00022723"/>
    </source>
</evidence>
<evidence type="ECO:0000256" key="7">
    <source>
        <dbReference type="ARBA" id="ARBA00022833"/>
    </source>
</evidence>
<dbReference type="CDD" id="cd01284">
    <property type="entry name" value="Riboflavin_deaminase-reductase"/>
    <property type="match status" value="1"/>
</dbReference>
<dbReference type="RefSeq" id="WP_061611213.1">
    <property type="nucleotide sequence ID" value="NZ_JEMA01000844.1"/>
</dbReference>
<keyword evidence="7" id="KW-0862">Zinc</keyword>
<organism evidence="9 10">
    <name type="scientific">Sorangium cellulosum</name>
    <name type="common">Polyangium cellulosum</name>
    <dbReference type="NCBI Taxonomy" id="56"/>
    <lineage>
        <taxon>Bacteria</taxon>
        <taxon>Pseudomonadati</taxon>
        <taxon>Myxococcota</taxon>
        <taxon>Polyangia</taxon>
        <taxon>Polyangiales</taxon>
        <taxon>Polyangiaceae</taxon>
        <taxon>Sorangium</taxon>
    </lineage>
</organism>
<dbReference type="PANTHER" id="PTHR11079:SF162">
    <property type="entry name" value="RIBOFLAVIN BIOSYNTHESIS PROTEIN PYRD, CHLOROPLASTIC"/>
    <property type="match status" value="1"/>
</dbReference>
<evidence type="ECO:0000256" key="6">
    <source>
        <dbReference type="ARBA" id="ARBA00022801"/>
    </source>
</evidence>
<dbReference type="GO" id="GO:0008270">
    <property type="term" value="F:zinc ion binding"/>
    <property type="evidence" value="ECO:0007669"/>
    <property type="project" value="InterPro"/>
</dbReference>
<keyword evidence="4" id="KW-0686">Riboflavin biosynthesis</keyword>
<dbReference type="FunFam" id="3.40.140.10:FF:000025">
    <property type="entry name" value="Riboflavin biosynthesis protein RibD"/>
    <property type="match status" value="1"/>
</dbReference>
<dbReference type="EMBL" id="JEMA01000844">
    <property type="protein sequence ID" value="KYF65284.1"/>
    <property type="molecule type" value="Genomic_DNA"/>
</dbReference>
<dbReference type="PANTHER" id="PTHR11079">
    <property type="entry name" value="CYTOSINE DEAMINASE FAMILY MEMBER"/>
    <property type="match status" value="1"/>
</dbReference>
<dbReference type="Proteomes" id="UP000075260">
    <property type="component" value="Unassembled WGS sequence"/>
</dbReference>